<keyword evidence="2" id="KW-0626">Porin</keyword>
<comment type="similarity">
    <text evidence="1">Belongs to the outer membrane OOP (TC 1.B.6) superfamily. OmpA family.</text>
</comment>
<keyword evidence="4" id="KW-0732">Signal</keyword>
<dbReference type="EMBL" id="FNEM01000019">
    <property type="protein sequence ID" value="SDK12107.1"/>
    <property type="molecule type" value="Genomic_DNA"/>
</dbReference>
<keyword evidence="6" id="KW-0472">Membrane</keyword>
<feature type="compositionally biased region" description="Polar residues" evidence="3">
    <location>
        <begin position="83"/>
        <end position="96"/>
    </location>
</feature>
<dbReference type="Gene3D" id="2.40.160.20">
    <property type="match status" value="1"/>
</dbReference>
<keyword evidence="7" id="KW-1185">Reference proteome</keyword>
<proteinExistence type="inferred from homology"/>
<evidence type="ECO:0000256" key="2">
    <source>
        <dbReference type="ARBA" id="ARBA00023114"/>
    </source>
</evidence>
<protein>
    <submittedName>
        <fullName evidence="6">OmpA-like transmembrane domain-containing protein</fullName>
    </submittedName>
</protein>
<dbReference type="Pfam" id="PF01389">
    <property type="entry name" value="OmpA_membrane"/>
    <property type="match status" value="1"/>
</dbReference>
<dbReference type="SUPFAM" id="SSF103088">
    <property type="entry name" value="OmpA-like"/>
    <property type="match status" value="1"/>
</dbReference>
<keyword evidence="2" id="KW-0813">Transport</keyword>
<evidence type="ECO:0000256" key="1">
    <source>
        <dbReference type="ARBA" id="ARBA00005710"/>
    </source>
</evidence>
<reference evidence="7" key="1">
    <citation type="submission" date="2016-10" db="EMBL/GenBank/DDBJ databases">
        <authorList>
            <person name="Varghese N."/>
            <person name="Submissions S."/>
        </authorList>
    </citation>
    <scope>NUCLEOTIDE SEQUENCE [LARGE SCALE GENOMIC DNA]</scope>
    <source>
        <strain evidence="7">DSM 23317</strain>
    </source>
</reference>
<evidence type="ECO:0000259" key="5">
    <source>
        <dbReference type="Pfam" id="PF01389"/>
    </source>
</evidence>
<dbReference type="Proteomes" id="UP000199527">
    <property type="component" value="Unassembled WGS sequence"/>
</dbReference>
<dbReference type="GO" id="GO:0046930">
    <property type="term" value="C:pore complex"/>
    <property type="evidence" value="ECO:0007669"/>
    <property type="project" value="UniProtKB-KW"/>
</dbReference>
<keyword evidence="2" id="KW-0406">Ion transport</keyword>
<name>A0A1G8ZAR0_9GAMM</name>
<gene>
    <name evidence="6" type="ORF">SAMN04488540_11950</name>
</gene>
<dbReference type="AlphaFoldDB" id="A0A1G8ZAR0"/>
<feature type="signal peptide" evidence="4">
    <location>
        <begin position="1"/>
        <end position="24"/>
    </location>
</feature>
<sequence length="149" mass="16224">MTRELTLRHAALLLTSLVMLLSQARQQPRYPGCGQGHSNYAGICPQSYGQATDCGDTDFSYNLFTGYRFNDDAALEQGDDNLGQANKPSTRTTGPTATEVVYFGQDSDTPDSNNAGKLDTIDEFPSQFPEFTATFIGDADKSGNVDYNQ</sequence>
<feature type="chain" id="PRO_5011444058" evidence="4">
    <location>
        <begin position="25"/>
        <end position="149"/>
    </location>
</feature>
<organism evidence="6 7">
    <name type="scientific">Ferrimonas sediminum</name>
    <dbReference type="NCBI Taxonomy" id="718193"/>
    <lineage>
        <taxon>Bacteria</taxon>
        <taxon>Pseudomonadati</taxon>
        <taxon>Pseudomonadota</taxon>
        <taxon>Gammaproteobacteria</taxon>
        <taxon>Alteromonadales</taxon>
        <taxon>Ferrimonadaceae</taxon>
        <taxon>Ferrimonas</taxon>
    </lineage>
</organism>
<dbReference type="InterPro" id="IPR000498">
    <property type="entry name" value="OmpA-like_TM_dom"/>
</dbReference>
<dbReference type="GO" id="GO:0009279">
    <property type="term" value="C:cell outer membrane"/>
    <property type="evidence" value="ECO:0007669"/>
    <property type="project" value="InterPro"/>
</dbReference>
<feature type="region of interest" description="Disordered" evidence="3">
    <location>
        <begin position="75"/>
        <end position="96"/>
    </location>
</feature>
<dbReference type="InterPro" id="IPR036737">
    <property type="entry name" value="OmpA-like_sf"/>
</dbReference>
<evidence type="ECO:0000313" key="6">
    <source>
        <dbReference type="EMBL" id="SDK12107.1"/>
    </source>
</evidence>
<evidence type="ECO:0000256" key="3">
    <source>
        <dbReference type="SAM" id="MobiDB-lite"/>
    </source>
</evidence>
<evidence type="ECO:0000256" key="4">
    <source>
        <dbReference type="SAM" id="SignalP"/>
    </source>
</evidence>
<dbReference type="GO" id="GO:0015288">
    <property type="term" value="F:porin activity"/>
    <property type="evidence" value="ECO:0007669"/>
    <property type="project" value="UniProtKB-KW"/>
</dbReference>
<keyword evidence="6" id="KW-0812">Transmembrane</keyword>
<feature type="domain" description="Outer membrane protein OmpA-like transmembrane" evidence="5">
    <location>
        <begin position="29"/>
        <end position="92"/>
    </location>
</feature>
<accession>A0A1G8ZAR0</accession>
<evidence type="ECO:0000313" key="7">
    <source>
        <dbReference type="Proteomes" id="UP000199527"/>
    </source>
</evidence>